<organism evidence="1 2">
    <name type="scientific">Nocardioides lianchengensis</name>
    <dbReference type="NCBI Taxonomy" id="1045774"/>
    <lineage>
        <taxon>Bacteria</taxon>
        <taxon>Bacillati</taxon>
        <taxon>Actinomycetota</taxon>
        <taxon>Actinomycetes</taxon>
        <taxon>Propionibacteriales</taxon>
        <taxon>Nocardioidaceae</taxon>
        <taxon>Nocardioides</taxon>
    </lineage>
</organism>
<protein>
    <submittedName>
        <fullName evidence="1">Uncharacterized protein</fullName>
    </submittedName>
</protein>
<reference evidence="2" key="1">
    <citation type="submission" date="2016-10" db="EMBL/GenBank/DDBJ databases">
        <authorList>
            <person name="Varghese N."/>
            <person name="Submissions S."/>
        </authorList>
    </citation>
    <scope>NUCLEOTIDE SEQUENCE [LARGE SCALE GENOMIC DNA]</scope>
    <source>
        <strain evidence="2">CGMCC 4.6858</strain>
    </source>
</reference>
<name>A0A1G6SUK9_9ACTN</name>
<dbReference type="RefSeq" id="WP_090856448.1">
    <property type="nucleotide sequence ID" value="NZ_FMZM01000006.1"/>
</dbReference>
<dbReference type="STRING" id="1045774.SAMN05421872_106289"/>
<dbReference type="OrthoDB" id="7573292at2"/>
<keyword evidence="2" id="KW-1185">Reference proteome</keyword>
<dbReference type="EMBL" id="FMZM01000006">
    <property type="protein sequence ID" value="SDD20552.1"/>
    <property type="molecule type" value="Genomic_DNA"/>
</dbReference>
<dbReference type="AlphaFoldDB" id="A0A1G6SUK9"/>
<evidence type="ECO:0000313" key="2">
    <source>
        <dbReference type="Proteomes" id="UP000199034"/>
    </source>
</evidence>
<proteinExistence type="predicted"/>
<evidence type="ECO:0000313" key="1">
    <source>
        <dbReference type="EMBL" id="SDD20552.1"/>
    </source>
</evidence>
<accession>A0A1G6SUK9</accession>
<dbReference type="Proteomes" id="UP000199034">
    <property type="component" value="Unassembled WGS sequence"/>
</dbReference>
<gene>
    <name evidence="1" type="ORF">SAMN05421872_106289</name>
</gene>
<sequence>MSTYESVPSTPPQPACPACGAETFHPGFVEDAGQASQGYARWIPGPLERGIFGGARVMGKQRFMIEADRCERCGYLMLFARTQV</sequence>